<dbReference type="InterPro" id="IPR050329">
    <property type="entry name" value="GLI_C2H2-zinc-finger"/>
</dbReference>
<dbReference type="GO" id="GO:0008270">
    <property type="term" value="F:zinc ion binding"/>
    <property type="evidence" value="ECO:0007669"/>
    <property type="project" value="UniProtKB-KW"/>
</dbReference>
<dbReference type="OrthoDB" id="654211at2759"/>
<dbReference type="GO" id="GO:0045944">
    <property type="term" value="P:positive regulation of transcription by RNA polymerase II"/>
    <property type="evidence" value="ECO:0007669"/>
    <property type="project" value="UniProtKB-ARBA"/>
</dbReference>
<evidence type="ECO:0000256" key="6">
    <source>
        <dbReference type="SAM" id="MobiDB-lite"/>
    </source>
</evidence>
<evidence type="ECO:0000259" key="7">
    <source>
        <dbReference type="PROSITE" id="PS50157"/>
    </source>
</evidence>
<dbReference type="InterPro" id="IPR013087">
    <property type="entry name" value="Znf_C2H2_type"/>
</dbReference>
<evidence type="ECO:0000256" key="2">
    <source>
        <dbReference type="ARBA" id="ARBA00022737"/>
    </source>
</evidence>
<keyword evidence="9" id="KW-1185">Reference proteome</keyword>
<evidence type="ECO:0000313" key="8">
    <source>
        <dbReference type="EMBL" id="KAJ4320761.1"/>
    </source>
</evidence>
<dbReference type="PANTHER" id="PTHR19818">
    <property type="entry name" value="ZINC FINGER PROTEIN ZIC AND GLI"/>
    <property type="match status" value="1"/>
</dbReference>
<dbReference type="Gene3D" id="3.30.160.60">
    <property type="entry name" value="Classic Zinc Finger"/>
    <property type="match status" value="2"/>
</dbReference>
<feature type="domain" description="C2H2-type" evidence="7">
    <location>
        <begin position="201"/>
        <end position="229"/>
    </location>
</feature>
<dbReference type="GO" id="GO:0005634">
    <property type="term" value="C:nucleus"/>
    <property type="evidence" value="ECO:0007669"/>
    <property type="project" value="UniProtKB-ARBA"/>
</dbReference>
<reference evidence="8" key="1">
    <citation type="submission" date="2022-10" db="EMBL/GenBank/DDBJ databases">
        <title>Tapping the CABI collections for fungal endophytes: first genome assemblies for Collariella, Neodidymelliopsis, Ascochyta clinopodiicola, Didymella pomorum, Didymosphaeria variabile, Neocosmospora piperis and Neocucurbitaria cava.</title>
        <authorList>
            <person name="Hill R."/>
        </authorList>
    </citation>
    <scope>NUCLEOTIDE SEQUENCE</scope>
    <source>
        <strain evidence="8">IMI 366586</strain>
    </source>
</reference>
<dbReference type="PROSITE" id="PS00028">
    <property type="entry name" value="ZINC_FINGER_C2H2_1"/>
    <property type="match status" value="2"/>
</dbReference>
<organism evidence="8 9">
    <name type="scientific">Fusarium piperis</name>
    <dbReference type="NCBI Taxonomy" id="1435070"/>
    <lineage>
        <taxon>Eukaryota</taxon>
        <taxon>Fungi</taxon>
        <taxon>Dikarya</taxon>
        <taxon>Ascomycota</taxon>
        <taxon>Pezizomycotina</taxon>
        <taxon>Sordariomycetes</taxon>
        <taxon>Hypocreomycetidae</taxon>
        <taxon>Hypocreales</taxon>
        <taxon>Nectriaceae</taxon>
        <taxon>Fusarium</taxon>
        <taxon>Fusarium solani species complex</taxon>
    </lineage>
</organism>
<keyword evidence="2" id="KW-0677">Repeat</keyword>
<dbReference type="GO" id="GO:0000978">
    <property type="term" value="F:RNA polymerase II cis-regulatory region sequence-specific DNA binding"/>
    <property type="evidence" value="ECO:0007669"/>
    <property type="project" value="TreeGrafter"/>
</dbReference>
<keyword evidence="1" id="KW-0479">Metal-binding</keyword>
<dbReference type="SUPFAM" id="SSF57667">
    <property type="entry name" value="beta-beta-alpha zinc fingers"/>
    <property type="match status" value="1"/>
</dbReference>
<comment type="caution">
    <text evidence="8">The sequence shown here is derived from an EMBL/GenBank/DDBJ whole genome shotgun (WGS) entry which is preliminary data.</text>
</comment>
<dbReference type="PROSITE" id="PS50157">
    <property type="entry name" value="ZINC_FINGER_C2H2_2"/>
    <property type="match status" value="2"/>
</dbReference>
<proteinExistence type="predicted"/>
<dbReference type="AlphaFoldDB" id="A0A9W8WDA6"/>
<dbReference type="Pfam" id="PF00096">
    <property type="entry name" value="zf-C2H2"/>
    <property type="match status" value="2"/>
</dbReference>
<name>A0A9W8WDA6_9HYPO</name>
<dbReference type="InterPro" id="IPR036236">
    <property type="entry name" value="Znf_C2H2_sf"/>
</dbReference>
<dbReference type="GO" id="GO:0000981">
    <property type="term" value="F:DNA-binding transcription factor activity, RNA polymerase II-specific"/>
    <property type="evidence" value="ECO:0007669"/>
    <property type="project" value="TreeGrafter"/>
</dbReference>
<dbReference type="EMBL" id="JAPEUR010000104">
    <property type="protein sequence ID" value="KAJ4320761.1"/>
    <property type="molecule type" value="Genomic_DNA"/>
</dbReference>
<sequence length="229" mass="25903">MSPKGKGHRSRKSKHSSSSNQPQDDEIPIDPSLMNPSFVGYTQAQDYTPAGPSNYAQWQNPSDYQQQQPATVDPNDLWLNQDSSSSAVTHGYYATDPAYQNAHYEELSRELDEQADSSAAAAAAQAQARAQAQDYTCQDCGRICRGLRDFNKHAKTHKKPIRCEADENCKETKAEQRDMNRHYISAHKEFAAWKGLITDPMVCDYPGCGKTFTRRDNLLKHWKKYHEGE</sequence>
<feature type="compositionally biased region" description="Polar residues" evidence="6">
    <location>
        <begin position="54"/>
        <end position="70"/>
    </location>
</feature>
<dbReference type="Proteomes" id="UP001140502">
    <property type="component" value="Unassembled WGS sequence"/>
</dbReference>
<evidence type="ECO:0000256" key="4">
    <source>
        <dbReference type="ARBA" id="ARBA00022833"/>
    </source>
</evidence>
<protein>
    <recommendedName>
        <fullName evidence="7">C2H2-type domain-containing protein</fullName>
    </recommendedName>
</protein>
<dbReference type="SMART" id="SM00355">
    <property type="entry name" value="ZnF_C2H2"/>
    <property type="match status" value="3"/>
</dbReference>
<gene>
    <name evidence="8" type="ORF">N0V84_005701</name>
</gene>
<evidence type="ECO:0000313" key="9">
    <source>
        <dbReference type="Proteomes" id="UP001140502"/>
    </source>
</evidence>
<feature type="region of interest" description="Disordered" evidence="6">
    <location>
        <begin position="1"/>
        <end position="83"/>
    </location>
</feature>
<feature type="compositionally biased region" description="Basic residues" evidence="6">
    <location>
        <begin position="1"/>
        <end position="15"/>
    </location>
</feature>
<dbReference type="PANTHER" id="PTHR19818:SF139">
    <property type="entry name" value="PAIR-RULE PROTEIN ODD-PAIRED"/>
    <property type="match status" value="1"/>
</dbReference>
<accession>A0A9W8WDA6</accession>
<keyword evidence="4" id="KW-0862">Zinc</keyword>
<evidence type="ECO:0000256" key="5">
    <source>
        <dbReference type="PROSITE-ProRule" id="PRU00042"/>
    </source>
</evidence>
<feature type="domain" description="C2H2-type" evidence="7">
    <location>
        <begin position="135"/>
        <end position="157"/>
    </location>
</feature>
<evidence type="ECO:0000256" key="3">
    <source>
        <dbReference type="ARBA" id="ARBA00022771"/>
    </source>
</evidence>
<keyword evidence="3 5" id="KW-0863">Zinc-finger</keyword>
<evidence type="ECO:0000256" key="1">
    <source>
        <dbReference type="ARBA" id="ARBA00022723"/>
    </source>
</evidence>